<gene>
    <name evidence="1" type="ORF">QJT80_12795</name>
</gene>
<name>A0AA95H3E3_9GAMM</name>
<reference evidence="1" key="1">
    <citation type="journal article" date="2023" name="Int. J. Mol. Sci.">
        <title>Metagenomics Revealed a New Genus 'Candidatus Thiocaldithrix dubininis' gen. nov., sp. nov. and a New Species 'Candidatus Thiothrix putei' sp. nov. in the Family Thiotrichaceae, Some Members of Which Have Traits of Both Na+- and H+-Motive Energetics.</title>
        <authorList>
            <person name="Ravin N.V."/>
            <person name="Muntyan M.S."/>
            <person name="Smolyakov D.D."/>
            <person name="Rudenko T.S."/>
            <person name="Beletsky A.V."/>
            <person name="Mardanov A.V."/>
            <person name="Grabovich M.Y."/>
        </authorList>
    </citation>
    <scope>NUCLEOTIDE SEQUENCE</scope>
    <source>
        <strain evidence="1">GKL-01</strain>
    </source>
</reference>
<dbReference type="Proteomes" id="UP001300672">
    <property type="component" value="Chromosome"/>
</dbReference>
<dbReference type="AlphaFoldDB" id="A0AA95H3E3"/>
<accession>A0AA95H3E3</accession>
<dbReference type="KEGG" id="tdu:QJT80_12795"/>
<sequence length="331" mass="38303">MAAPFKSWLYGSLLFLNTGGYSALAELAPTSYLGFNAIDRCTDFQTVVKSHVELGQRMHCGNQLAHWQQWLNPQTRNQQYQWCLQQDAKTLDKLKQQLDNDFFYGNKPSASYTTKEFKAANLCPHTPYHYDLGKQTKYDASQLNISDKPDSDLISFQTISPALRQFIIEVEANGQFRQANPLRQLYPSYPSCQLKGMPIPLSLNQQAQQWLIVPNEACWQVQAYRKQKQFWPQRFWLVEQTHDGKIRLLLEEDAANLVLYTTQTAGYYDFTLVTNSDSTFSAGKQFDPASYAVFKQRNREEDRIGGYGFQRFHYNPQTQRYAAPDKGKVFF</sequence>
<proteinExistence type="predicted"/>
<protein>
    <submittedName>
        <fullName evidence="1">Uncharacterized protein</fullName>
    </submittedName>
</protein>
<organism evidence="1">
    <name type="scientific">Candidatus Thiocaldithrix dubininis</name>
    <dbReference type="NCBI Taxonomy" id="3080823"/>
    <lineage>
        <taxon>Bacteria</taxon>
        <taxon>Pseudomonadati</taxon>
        <taxon>Pseudomonadota</taxon>
        <taxon>Gammaproteobacteria</taxon>
        <taxon>Thiotrichales</taxon>
        <taxon>Thiotrichaceae</taxon>
        <taxon>Candidatus Thiocaldithrix</taxon>
    </lineage>
</organism>
<reference evidence="1" key="2">
    <citation type="submission" date="2023-04" db="EMBL/GenBank/DDBJ databases">
        <authorList>
            <person name="Beletskiy A.V."/>
            <person name="Mardanov A.V."/>
            <person name="Ravin N.V."/>
        </authorList>
    </citation>
    <scope>NUCLEOTIDE SEQUENCE</scope>
    <source>
        <strain evidence="1">GKL-01</strain>
    </source>
</reference>
<evidence type="ECO:0000313" key="1">
    <source>
        <dbReference type="EMBL" id="WGZ90352.1"/>
    </source>
</evidence>
<dbReference type="EMBL" id="CP124755">
    <property type="protein sequence ID" value="WGZ90352.1"/>
    <property type="molecule type" value="Genomic_DNA"/>
</dbReference>